<dbReference type="Proteomes" id="UP000808914">
    <property type="component" value="Unassembled WGS sequence"/>
</dbReference>
<name>A0ABS2PWA2_9BACL</name>
<evidence type="ECO:0000313" key="7">
    <source>
        <dbReference type="EMBL" id="MBM7644353.1"/>
    </source>
</evidence>
<keyword evidence="7" id="KW-0969">Cilium</keyword>
<protein>
    <recommendedName>
        <fullName evidence="4 5">Flagellar hook-basal body complex protein FliE</fullName>
    </recommendedName>
</protein>
<evidence type="ECO:0000256" key="5">
    <source>
        <dbReference type="NCBIfam" id="TIGR00205"/>
    </source>
</evidence>
<sequence>METISVSNANTQTLSNKQSLTSKENTAFTKVLDDAIDKLNQAVAKSDQSMSEIASGKVQNLHNEMINIQKSNILLQTAVEVRNKVIDAYQDIMRMQI</sequence>
<keyword evidence="3 4" id="KW-0975">Bacterial flagellum</keyword>
<dbReference type="Pfam" id="PF02049">
    <property type="entry name" value="FliE"/>
    <property type="match status" value="1"/>
</dbReference>
<dbReference type="PANTHER" id="PTHR34653">
    <property type="match status" value="1"/>
</dbReference>
<keyword evidence="7" id="KW-0282">Flagellum</keyword>
<proteinExistence type="inferred from homology"/>
<dbReference type="HAMAP" id="MF_00724">
    <property type="entry name" value="FliE"/>
    <property type="match status" value="1"/>
</dbReference>
<comment type="similarity">
    <text evidence="2 4">Belongs to the FliE family.</text>
</comment>
<feature type="region of interest" description="Disordered" evidence="6">
    <location>
        <begin position="1"/>
        <end position="20"/>
    </location>
</feature>
<dbReference type="PANTHER" id="PTHR34653:SF1">
    <property type="entry name" value="FLAGELLAR HOOK-BASAL BODY COMPLEX PROTEIN FLIE"/>
    <property type="match status" value="1"/>
</dbReference>
<evidence type="ECO:0000256" key="1">
    <source>
        <dbReference type="ARBA" id="ARBA00004117"/>
    </source>
</evidence>
<gene>
    <name evidence="4" type="primary">fliE</name>
    <name evidence="7" type="ORF">JOD45_000546</name>
</gene>
<comment type="caution">
    <text evidence="7">The sequence shown here is derived from an EMBL/GenBank/DDBJ whole genome shotgun (WGS) entry which is preliminary data.</text>
</comment>
<organism evidence="7 8">
    <name type="scientific">Scopulibacillus daqui</name>
    <dbReference type="NCBI Taxonomy" id="1469162"/>
    <lineage>
        <taxon>Bacteria</taxon>
        <taxon>Bacillati</taxon>
        <taxon>Bacillota</taxon>
        <taxon>Bacilli</taxon>
        <taxon>Bacillales</taxon>
        <taxon>Sporolactobacillaceae</taxon>
        <taxon>Scopulibacillus</taxon>
    </lineage>
</organism>
<dbReference type="RefSeq" id="WP_205002323.1">
    <property type="nucleotide sequence ID" value="NZ_JAFBER010000002.1"/>
</dbReference>
<dbReference type="PRINTS" id="PR01006">
    <property type="entry name" value="FLGHOOKFLIE"/>
</dbReference>
<evidence type="ECO:0000256" key="6">
    <source>
        <dbReference type="SAM" id="MobiDB-lite"/>
    </source>
</evidence>
<reference evidence="7 8" key="1">
    <citation type="submission" date="2021-01" db="EMBL/GenBank/DDBJ databases">
        <title>Genomic Encyclopedia of Type Strains, Phase IV (KMG-IV): sequencing the most valuable type-strain genomes for metagenomic binning, comparative biology and taxonomic classification.</title>
        <authorList>
            <person name="Goeker M."/>
        </authorList>
    </citation>
    <scope>NUCLEOTIDE SEQUENCE [LARGE SCALE GENOMIC DNA]</scope>
    <source>
        <strain evidence="7 8">DSM 28236</strain>
    </source>
</reference>
<dbReference type="NCBIfam" id="TIGR00205">
    <property type="entry name" value="fliE"/>
    <property type="match status" value="1"/>
</dbReference>
<evidence type="ECO:0000256" key="4">
    <source>
        <dbReference type="HAMAP-Rule" id="MF_00724"/>
    </source>
</evidence>
<dbReference type="InterPro" id="IPR001624">
    <property type="entry name" value="FliE"/>
</dbReference>
<keyword evidence="7" id="KW-0966">Cell projection</keyword>
<dbReference type="EMBL" id="JAFBER010000002">
    <property type="protein sequence ID" value="MBM7644353.1"/>
    <property type="molecule type" value="Genomic_DNA"/>
</dbReference>
<evidence type="ECO:0000256" key="3">
    <source>
        <dbReference type="ARBA" id="ARBA00023143"/>
    </source>
</evidence>
<evidence type="ECO:0000313" key="8">
    <source>
        <dbReference type="Proteomes" id="UP000808914"/>
    </source>
</evidence>
<accession>A0ABS2PWA2</accession>
<keyword evidence="8" id="KW-1185">Reference proteome</keyword>
<comment type="subcellular location">
    <subcellularLocation>
        <location evidence="1 4">Bacterial flagellum basal body</location>
    </subcellularLocation>
</comment>
<evidence type="ECO:0000256" key="2">
    <source>
        <dbReference type="ARBA" id="ARBA00009272"/>
    </source>
</evidence>